<keyword evidence="2 3" id="KW-0143">Chaperone</keyword>
<evidence type="ECO:0000313" key="4">
    <source>
        <dbReference type="EMBL" id="PTX72119.1"/>
    </source>
</evidence>
<reference evidence="4 5" key="1">
    <citation type="submission" date="2018-04" db="EMBL/GenBank/DDBJ databases">
        <title>Genomic Encyclopedia of Archaeal and Bacterial Type Strains, Phase II (KMG-II): from individual species to whole genera.</title>
        <authorList>
            <person name="Goeker M."/>
        </authorList>
    </citation>
    <scope>NUCLEOTIDE SEQUENCE [LARGE SCALE GENOMIC DNA]</scope>
    <source>
        <strain evidence="4 5">DSM 12244</strain>
    </source>
</reference>
<comment type="function">
    <text evidence="3">Required for maturation of urease via the functional incorporation of the urease nickel metallocenter.</text>
</comment>
<gene>
    <name evidence="3" type="primary">ureD</name>
    <name evidence="4" type="ORF">C8N31_11345</name>
</gene>
<accession>A0A2T6CA75</accession>
<dbReference type="Proteomes" id="UP000244092">
    <property type="component" value="Unassembled WGS sequence"/>
</dbReference>
<comment type="subcellular location">
    <subcellularLocation>
        <location evidence="3">Cytoplasm</location>
    </subcellularLocation>
</comment>
<keyword evidence="3" id="KW-0996">Nickel insertion</keyword>
<comment type="caution">
    <text evidence="4">The sequence shown here is derived from an EMBL/GenBank/DDBJ whole genome shotgun (WGS) entry which is preliminary data.</text>
</comment>
<dbReference type="PANTHER" id="PTHR33643">
    <property type="entry name" value="UREASE ACCESSORY PROTEIN D"/>
    <property type="match status" value="1"/>
</dbReference>
<dbReference type="PANTHER" id="PTHR33643:SF1">
    <property type="entry name" value="UREASE ACCESSORY PROTEIN D"/>
    <property type="match status" value="1"/>
</dbReference>
<comment type="subunit">
    <text evidence="3">UreD, UreF and UreG form a complex that acts as a GTP-hydrolysis-dependent molecular chaperone, activating the urease apoprotein by helping to assemble the nickel containing metallocenter of UreC. The UreE protein probably delivers the nickel.</text>
</comment>
<evidence type="ECO:0000256" key="3">
    <source>
        <dbReference type="HAMAP-Rule" id="MF_01384"/>
    </source>
</evidence>
<dbReference type="Pfam" id="PF01774">
    <property type="entry name" value="UreD"/>
    <property type="match status" value="1"/>
</dbReference>
<dbReference type="GO" id="GO:0016151">
    <property type="term" value="F:nickel cation binding"/>
    <property type="evidence" value="ECO:0007669"/>
    <property type="project" value="UniProtKB-UniRule"/>
</dbReference>
<organism evidence="4 5">
    <name type="scientific">Sulfitobacter mediterraneus</name>
    <dbReference type="NCBI Taxonomy" id="83219"/>
    <lineage>
        <taxon>Bacteria</taxon>
        <taxon>Pseudomonadati</taxon>
        <taxon>Pseudomonadota</taxon>
        <taxon>Alphaproteobacteria</taxon>
        <taxon>Rhodobacterales</taxon>
        <taxon>Roseobacteraceae</taxon>
        <taxon>Sulfitobacter</taxon>
    </lineage>
</organism>
<name>A0A2T6CA75_9RHOB</name>
<sequence length="320" mass="34336">MLQSIKKQTMIPNLIANAPIGMALLDGEGKTKGSIKRPEVAPITQHADISRSASIGPPRAVGKLRLRTKRAGAVTTLDRLHQSGSFKCLFPRPTSLGFEAVLLNTAGGVTGGDQFSLSAHAAKGTTMTLTTQTCERAYKAQPDQTGKLRNHLNVGPGARINWLPQETILFNGSALDRRLNVDLAADASLLMVEPLIFGRPAMGEVLRNLRIRDRIEIRREGRPLFMDAMTLTGDVQAHLADPFVAGGAGAMALVVMVAANAESHLPTLRAALPDTGGASLIGKDVLVMRVLAEDGFALRIILLPILKCLNQGDFPRCWMI</sequence>
<proteinExistence type="inferred from homology"/>
<dbReference type="EMBL" id="QBKU01000013">
    <property type="protein sequence ID" value="PTX72119.1"/>
    <property type="molecule type" value="Genomic_DNA"/>
</dbReference>
<dbReference type="GO" id="GO:0005737">
    <property type="term" value="C:cytoplasm"/>
    <property type="evidence" value="ECO:0007669"/>
    <property type="project" value="UniProtKB-SubCell"/>
</dbReference>
<evidence type="ECO:0000256" key="2">
    <source>
        <dbReference type="ARBA" id="ARBA00023186"/>
    </source>
</evidence>
<dbReference type="AlphaFoldDB" id="A0A2T6CA75"/>
<dbReference type="InterPro" id="IPR002669">
    <property type="entry name" value="UreD"/>
</dbReference>
<protein>
    <recommendedName>
        <fullName evidence="3">Urease accessory protein UreD</fullName>
    </recommendedName>
</protein>
<keyword evidence="3" id="KW-0963">Cytoplasm</keyword>
<evidence type="ECO:0000256" key="1">
    <source>
        <dbReference type="ARBA" id="ARBA00007177"/>
    </source>
</evidence>
<evidence type="ECO:0000313" key="5">
    <source>
        <dbReference type="Proteomes" id="UP000244092"/>
    </source>
</evidence>
<dbReference type="HAMAP" id="MF_01384">
    <property type="entry name" value="UreD"/>
    <property type="match status" value="1"/>
</dbReference>
<comment type="similarity">
    <text evidence="1 3">Belongs to the UreD family.</text>
</comment>